<dbReference type="Proteomes" id="UP000053841">
    <property type="component" value="Unassembled WGS sequence"/>
</dbReference>
<keyword evidence="3" id="KW-1185">Reference proteome</keyword>
<dbReference type="EMBL" id="KI964560">
    <property type="protein sequence ID" value="EUC36527.1"/>
    <property type="molecule type" value="Genomic_DNA"/>
</dbReference>
<protein>
    <recommendedName>
        <fullName evidence="1">Heterokaryon incompatibility domain-containing protein</fullName>
    </recommendedName>
</protein>
<name>W6YAT2_COCC2</name>
<reference evidence="2 3" key="1">
    <citation type="journal article" date="2013" name="PLoS Genet.">
        <title>Comparative genome structure, secondary metabolite, and effector coding capacity across Cochliobolus pathogens.</title>
        <authorList>
            <person name="Condon B.J."/>
            <person name="Leng Y."/>
            <person name="Wu D."/>
            <person name="Bushley K.E."/>
            <person name="Ohm R.A."/>
            <person name="Otillar R."/>
            <person name="Martin J."/>
            <person name="Schackwitz W."/>
            <person name="Grimwood J."/>
            <person name="MohdZainudin N."/>
            <person name="Xue C."/>
            <person name="Wang R."/>
            <person name="Manning V.A."/>
            <person name="Dhillon B."/>
            <person name="Tu Z.J."/>
            <person name="Steffenson B.J."/>
            <person name="Salamov A."/>
            <person name="Sun H."/>
            <person name="Lowry S."/>
            <person name="LaButti K."/>
            <person name="Han J."/>
            <person name="Copeland A."/>
            <person name="Lindquist E."/>
            <person name="Barry K."/>
            <person name="Schmutz J."/>
            <person name="Baker S.E."/>
            <person name="Ciuffetti L.M."/>
            <person name="Grigoriev I.V."/>
            <person name="Zhong S."/>
            <person name="Turgeon B.G."/>
        </authorList>
    </citation>
    <scope>NUCLEOTIDE SEQUENCE [LARGE SCALE GENOMIC DNA]</scope>
    <source>
        <strain evidence="2 3">26-R-13</strain>
    </source>
</reference>
<dbReference type="RefSeq" id="XP_007709093.1">
    <property type="nucleotide sequence ID" value="XM_007710903.1"/>
</dbReference>
<dbReference type="InterPro" id="IPR010730">
    <property type="entry name" value="HET"/>
</dbReference>
<evidence type="ECO:0000313" key="2">
    <source>
        <dbReference type="EMBL" id="EUC36527.1"/>
    </source>
</evidence>
<dbReference type="PANTHER" id="PTHR10622:SF11">
    <property type="entry name" value="HET-DOMAIN-CONTAINING PROTEIN"/>
    <property type="match status" value="1"/>
</dbReference>
<gene>
    <name evidence="2" type="ORF">COCCADRAFT_2364</name>
</gene>
<evidence type="ECO:0000313" key="3">
    <source>
        <dbReference type="Proteomes" id="UP000053841"/>
    </source>
</evidence>
<feature type="domain" description="Heterokaryon incompatibility" evidence="1">
    <location>
        <begin position="25"/>
        <end position="127"/>
    </location>
</feature>
<dbReference type="AlphaFoldDB" id="W6YAT2"/>
<dbReference type="KEGG" id="bze:COCCADRAFT_2364"/>
<dbReference type="STRING" id="930089.W6YAT2"/>
<accession>W6YAT2</accession>
<dbReference type="GeneID" id="19145453"/>
<organism evidence="2 3">
    <name type="scientific">Cochliobolus carbonum (strain 26-R-13)</name>
    <name type="common">Maize leaf spot fungus</name>
    <name type="synonym">Bipolaris zeicola</name>
    <dbReference type="NCBI Taxonomy" id="930089"/>
    <lineage>
        <taxon>Eukaryota</taxon>
        <taxon>Fungi</taxon>
        <taxon>Dikarya</taxon>
        <taxon>Ascomycota</taxon>
        <taxon>Pezizomycotina</taxon>
        <taxon>Dothideomycetes</taxon>
        <taxon>Pleosporomycetidae</taxon>
        <taxon>Pleosporales</taxon>
        <taxon>Pleosporineae</taxon>
        <taxon>Pleosporaceae</taxon>
        <taxon>Bipolaris</taxon>
    </lineage>
</organism>
<dbReference type="HOGENOM" id="CLU_000288_138_0_1"/>
<dbReference type="PANTHER" id="PTHR10622">
    <property type="entry name" value="HET DOMAIN-CONTAINING PROTEIN"/>
    <property type="match status" value="1"/>
</dbReference>
<evidence type="ECO:0000259" key="1">
    <source>
        <dbReference type="Pfam" id="PF06985"/>
    </source>
</evidence>
<dbReference type="Pfam" id="PF06985">
    <property type="entry name" value="HET"/>
    <property type="match status" value="1"/>
</dbReference>
<dbReference type="OrthoDB" id="674604at2759"/>
<proteinExistence type="predicted"/>
<sequence length="287" mass="32824">MRLLEVENQNDFSVTRDLLNEVPPYAILSHTWEADEEEVTLQDIVTGTGKDKAGYRKTQFCGKQAASDGLRYFWVDSCCIDRSNYTELSEAINSMFRWYKHATKCYVYLADVSANTCSQASQSPEKTWEPEFRNSRWFTRGWTLQELLASSEVEFFSREGTKLGTKKSLERQIHEITGIPIQALAGSPLSDFRIEERLSWAAKRQTKREEDAAYSLLGLFDLHIPLIYGEGKSNAITRLLHEIERRRKGAEELCVAHSSGTGQWQWLTAASTEIRRWFGGVSGWTLS</sequence>
<dbReference type="eggNOG" id="ENOG502R8BE">
    <property type="taxonomic scope" value="Eukaryota"/>
</dbReference>